<dbReference type="Proteomes" id="UP000053537">
    <property type="component" value="Unassembled WGS sequence"/>
</dbReference>
<comment type="subcellular location">
    <subcellularLocation>
        <location evidence="2">Membrane</location>
        <topology evidence="2">Single-pass type I membrane protein</topology>
    </subcellularLocation>
</comment>
<dbReference type="AlphaFoldDB" id="A0A091N6W4"/>
<dbReference type="PANTHER" id="PTHR10573">
    <property type="entry name" value="INTERLEUKIN-2 RECEPTOR ALPHA CHAIN"/>
    <property type="match status" value="1"/>
</dbReference>
<evidence type="ECO:0000259" key="15">
    <source>
        <dbReference type="PROSITE" id="PS50923"/>
    </source>
</evidence>
<evidence type="ECO:0000256" key="5">
    <source>
        <dbReference type="ARBA" id="ARBA00022729"/>
    </source>
</evidence>
<sequence>TDFCGPPRTFPHAFLRKKGRYFVGQVLHFKCQRGYEQRGPSSGTSTCRKVNGQISWTHLDMRCTN</sequence>
<dbReference type="GO" id="GO:0004911">
    <property type="term" value="F:interleukin-2 receptor activity"/>
    <property type="evidence" value="ECO:0007669"/>
    <property type="project" value="InterPro"/>
</dbReference>
<evidence type="ECO:0000256" key="1">
    <source>
        <dbReference type="ARBA" id="ARBA00002381"/>
    </source>
</evidence>
<comment type="subunit">
    <text evidence="13">Non-covalent dimer of an alpha and a beta subunit. IL2R exists in 3 different forms: a high affinity dimer, an intermediate affinity monomer (beta subunit), and a low affinity monomer (alpha subunit). The high and intermediate affinity forms also associate with a gamma subunit.</text>
</comment>
<organism evidence="16 17">
    <name type="scientific">Acanthisitta chloris</name>
    <name type="common">rifleman</name>
    <dbReference type="NCBI Taxonomy" id="57068"/>
    <lineage>
        <taxon>Eukaryota</taxon>
        <taxon>Metazoa</taxon>
        <taxon>Chordata</taxon>
        <taxon>Craniata</taxon>
        <taxon>Vertebrata</taxon>
        <taxon>Euteleostomi</taxon>
        <taxon>Archelosauria</taxon>
        <taxon>Archosauria</taxon>
        <taxon>Dinosauria</taxon>
        <taxon>Saurischia</taxon>
        <taxon>Theropoda</taxon>
        <taxon>Coelurosauria</taxon>
        <taxon>Aves</taxon>
        <taxon>Neognathae</taxon>
        <taxon>Neoaves</taxon>
        <taxon>Telluraves</taxon>
        <taxon>Australaves</taxon>
        <taxon>Passeriformes</taxon>
        <taxon>Acanthisittidae</taxon>
        <taxon>Acanthisitta</taxon>
    </lineage>
</organism>
<keyword evidence="10 14" id="KW-1015">Disulfide bond</keyword>
<comment type="caution">
    <text evidence="14">Lacks conserved residue(s) required for the propagation of feature annotation.</text>
</comment>
<dbReference type="GO" id="GO:0016020">
    <property type="term" value="C:membrane"/>
    <property type="evidence" value="ECO:0007669"/>
    <property type="project" value="UniProtKB-SubCell"/>
</dbReference>
<keyword evidence="7" id="KW-0391">Immunity</keyword>
<feature type="non-terminal residue" evidence="16">
    <location>
        <position position="65"/>
    </location>
</feature>
<evidence type="ECO:0000256" key="7">
    <source>
        <dbReference type="ARBA" id="ARBA00022859"/>
    </source>
</evidence>
<dbReference type="GO" id="GO:0006954">
    <property type="term" value="P:inflammatory response"/>
    <property type="evidence" value="ECO:0007669"/>
    <property type="project" value="TreeGrafter"/>
</dbReference>
<evidence type="ECO:0000313" key="16">
    <source>
        <dbReference type="EMBL" id="KFP85166.1"/>
    </source>
</evidence>
<dbReference type="SMART" id="SM00032">
    <property type="entry name" value="CCP"/>
    <property type="match status" value="1"/>
</dbReference>
<evidence type="ECO:0000256" key="3">
    <source>
        <dbReference type="ARBA" id="ARBA00013445"/>
    </source>
</evidence>
<dbReference type="EMBL" id="KK843049">
    <property type="protein sequence ID" value="KFP85166.1"/>
    <property type="molecule type" value="Genomic_DNA"/>
</dbReference>
<dbReference type="GO" id="GO:0002376">
    <property type="term" value="P:immune system process"/>
    <property type="evidence" value="ECO:0007669"/>
    <property type="project" value="UniProtKB-KW"/>
</dbReference>
<accession>A0A091N6W4</accession>
<dbReference type="PROSITE" id="PS50923">
    <property type="entry name" value="SUSHI"/>
    <property type="match status" value="1"/>
</dbReference>
<evidence type="ECO:0000256" key="10">
    <source>
        <dbReference type="ARBA" id="ARBA00023157"/>
    </source>
</evidence>
<gene>
    <name evidence="16" type="ORF">N310_06368</name>
</gene>
<feature type="non-terminal residue" evidence="16">
    <location>
        <position position="1"/>
    </location>
</feature>
<comment type="function">
    <text evidence="1">Receptor for interleukin-2. The receptor is involved in the regulation of immune tolerance by controlling regulatory T cells (TREGs) activity. TREGs suppress the activation and expansion of autoreactive T-cells.</text>
</comment>
<keyword evidence="9" id="KW-0472">Membrane</keyword>
<feature type="domain" description="Sushi" evidence="15">
    <location>
        <begin position="2"/>
        <end position="65"/>
    </location>
</feature>
<keyword evidence="4" id="KW-0812">Transmembrane</keyword>
<evidence type="ECO:0000256" key="8">
    <source>
        <dbReference type="ARBA" id="ARBA00022989"/>
    </source>
</evidence>
<keyword evidence="17" id="KW-1185">Reference proteome</keyword>
<name>A0A091N6W4_9PASS</name>
<dbReference type="SUPFAM" id="SSF57535">
    <property type="entry name" value="Complement control module/SCR domain"/>
    <property type="match status" value="1"/>
</dbReference>
<proteinExistence type="predicted"/>
<dbReference type="CDD" id="cd00033">
    <property type="entry name" value="CCP"/>
    <property type="match status" value="1"/>
</dbReference>
<reference evidence="16 17" key="1">
    <citation type="submission" date="2014-04" db="EMBL/GenBank/DDBJ databases">
        <title>Genome evolution of avian class.</title>
        <authorList>
            <person name="Zhang G."/>
            <person name="Li C."/>
        </authorList>
    </citation>
    <scope>NUCLEOTIDE SEQUENCE [LARGE SCALE GENOMIC DNA]</scope>
    <source>
        <strain evidence="16">BGI_N310</strain>
    </source>
</reference>
<evidence type="ECO:0000256" key="12">
    <source>
        <dbReference type="ARBA" id="ARBA00023180"/>
    </source>
</evidence>
<dbReference type="Pfam" id="PF00084">
    <property type="entry name" value="Sushi"/>
    <property type="match status" value="1"/>
</dbReference>
<keyword evidence="5" id="KW-0732">Signal</keyword>
<keyword evidence="6" id="KW-0677">Repeat</keyword>
<keyword evidence="14" id="KW-0768">Sushi</keyword>
<keyword evidence="11" id="KW-0675">Receptor</keyword>
<evidence type="ECO:0000256" key="14">
    <source>
        <dbReference type="PROSITE-ProRule" id="PRU00302"/>
    </source>
</evidence>
<evidence type="ECO:0000256" key="11">
    <source>
        <dbReference type="ARBA" id="ARBA00023170"/>
    </source>
</evidence>
<keyword evidence="12" id="KW-0325">Glycoprotein</keyword>
<evidence type="ECO:0000256" key="6">
    <source>
        <dbReference type="ARBA" id="ARBA00022737"/>
    </source>
</evidence>
<dbReference type="InterPro" id="IPR035976">
    <property type="entry name" value="Sushi/SCR/CCP_sf"/>
</dbReference>
<evidence type="ECO:0000256" key="2">
    <source>
        <dbReference type="ARBA" id="ARBA00004479"/>
    </source>
</evidence>
<dbReference type="InterPro" id="IPR015486">
    <property type="entry name" value="IL-2_rcpt_alpha"/>
</dbReference>
<protein>
    <recommendedName>
        <fullName evidence="3">Interleukin-2 receptor subunit alpha</fullName>
    </recommendedName>
</protein>
<dbReference type="InterPro" id="IPR000436">
    <property type="entry name" value="Sushi_SCR_CCP_dom"/>
</dbReference>
<feature type="disulfide bond" evidence="14">
    <location>
        <begin position="4"/>
        <end position="47"/>
    </location>
</feature>
<evidence type="ECO:0000256" key="13">
    <source>
        <dbReference type="ARBA" id="ARBA00025938"/>
    </source>
</evidence>
<dbReference type="PANTHER" id="PTHR10573:SF0">
    <property type="entry name" value="INTERLEUKIN-2 RECEPTOR SUBUNIT ALPHA"/>
    <property type="match status" value="1"/>
</dbReference>
<keyword evidence="8" id="KW-1133">Transmembrane helix</keyword>
<dbReference type="Gene3D" id="2.10.70.10">
    <property type="entry name" value="Complement Module, domain 1"/>
    <property type="match status" value="1"/>
</dbReference>
<evidence type="ECO:0000256" key="9">
    <source>
        <dbReference type="ARBA" id="ARBA00023136"/>
    </source>
</evidence>
<evidence type="ECO:0000256" key="4">
    <source>
        <dbReference type="ARBA" id="ARBA00022692"/>
    </source>
</evidence>
<dbReference type="GO" id="GO:0019976">
    <property type="term" value="F:interleukin-2 binding"/>
    <property type="evidence" value="ECO:0007669"/>
    <property type="project" value="InterPro"/>
</dbReference>
<evidence type="ECO:0000313" key="17">
    <source>
        <dbReference type="Proteomes" id="UP000053537"/>
    </source>
</evidence>